<proteinExistence type="predicted"/>
<comment type="caution">
    <text evidence="2">The sequence shown here is derived from an EMBL/GenBank/DDBJ whole genome shotgun (WGS) entry which is preliminary data.</text>
</comment>
<evidence type="ECO:0000313" key="3">
    <source>
        <dbReference type="Proteomes" id="UP000625711"/>
    </source>
</evidence>
<organism evidence="2 3">
    <name type="scientific">Rhynchophorus ferrugineus</name>
    <name type="common">Red palm weevil</name>
    <name type="synonym">Curculio ferrugineus</name>
    <dbReference type="NCBI Taxonomy" id="354439"/>
    <lineage>
        <taxon>Eukaryota</taxon>
        <taxon>Metazoa</taxon>
        <taxon>Ecdysozoa</taxon>
        <taxon>Arthropoda</taxon>
        <taxon>Hexapoda</taxon>
        <taxon>Insecta</taxon>
        <taxon>Pterygota</taxon>
        <taxon>Neoptera</taxon>
        <taxon>Endopterygota</taxon>
        <taxon>Coleoptera</taxon>
        <taxon>Polyphaga</taxon>
        <taxon>Cucujiformia</taxon>
        <taxon>Curculionidae</taxon>
        <taxon>Dryophthorinae</taxon>
        <taxon>Rhynchophorus</taxon>
    </lineage>
</organism>
<sequence length="167" mass="19066">MCSAYNPNFNLFSANGSKIATYGTIKLLLEFDLGRTFDWVFVIADAMDPILGADFLSHYGIQAGDFSIDLLYTDYSEDLLFTRLKLQNKPKNNFQKSCVRQYFEPSELISRVIVPNAPEETLEKRKELPSKGKEKNNRNIREKPLRGPAINLPLLRASRRWIGYGVA</sequence>
<dbReference type="OrthoDB" id="6765241at2759"/>
<reference evidence="2" key="1">
    <citation type="submission" date="2020-08" db="EMBL/GenBank/DDBJ databases">
        <title>Genome sequencing and assembly of the red palm weevil Rhynchophorus ferrugineus.</title>
        <authorList>
            <person name="Dias G.B."/>
            <person name="Bergman C.M."/>
            <person name="Manee M."/>
        </authorList>
    </citation>
    <scope>NUCLEOTIDE SEQUENCE</scope>
    <source>
        <strain evidence="2">AA-2017</strain>
        <tissue evidence="2">Whole larva</tissue>
    </source>
</reference>
<name>A0A834HTR2_RHYFE</name>
<accession>A0A834HTR2</accession>
<gene>
    <name evidence="2" type="ORF">GWI33_019770</name>
</gene>
<dbReference type="AlphaFoldDB" id="A0A834HTR2"/>
<keyword evidence="3" id="KW-1185">Reference proteome</keyword>
<feature type="region of interest" description="Disordered" evidence="1">
    <location>
        <begin position="122"/>
        <end position="143"/>
    </location>
</feature>
<evidence type="ECO:0000256" key="1">
    <source>
        <dbReference type="SAM" id="MobiDB-lite"/>
    </source>
</evidence>
<protein>
    <submittedName>
        <fullName evidence="2">Uncharacterized protein</fullName>
    </submittedName>
</protein>
<evidence type="ECO:0000313" key="2">
    <source>
        <dbReference type="EMBL" id="KAF7266959.1"/>
    </source>
</evidence>
<dbReference type="EMBL" id="JAACXV010014480">
    <property type="protein sequence ID" value="KAF7266959.1"/>
    <property type="molecule type" value="Genomic_DNA"/>
</dbReference>
<dbReference type="Proteomes" id="UP000625711">
    <property type="component" value="Unassembled WGS sequence"/>
</dbReference>